<dbReference type="KEGG" id="rml:FF011L_01890"/>
<dbReference type="RefSeq" id="WP_218932922.1">
    <property type="nucleotide sequence ID" value="NZ_CP036262.1"/>
</dbReference>
<proteinExistence type="predicted"/>
<reference evidence="1 2" key="1">
    <citation type="submission" date="2019-02" db="EMBL/GenBank/DDBJ databases">
        <title>Deep-cultivation of Planctomycetes and their phenomic and genomic characterization uncovers novel biology.</title>
        <authorList>
            <person name="Wiegand S."/>
            <person name="Jogler M."/>
            <person name="Boedeker C."/>
            <person name="Pinto D."/>
            <person name="Vollmers J."/>
            <person name="Rivas-Marin E."/>
            <person name="Kohn T."/>
            <person name="Peeters S.H."/>
            <person name="Heuer A."/>
            <person name="Rast P."/>
            <person name="Oberbeckmann S."/>
            <person name="Bunk B."/>
            <person name="Jeske O."/>
            <person name="Meyerdierks A."/>
            <person name="Storesund J.E."/>
            <person name="Kallscheuer N."/>
            <person name="Luecker S."/>
            <person name="Lage O.M."/>
            <person name="Pohl T."/>
            <person name="Merkel B.J."/>
            <person name="Hornburger P."/>
            <person name="Mueller R.-W."/>
            <person name="Bruemmer F."/>
            <person name="Labrenz M."/>
            <person name="Spormann A.M."/>
            <person name="Op den Camp H."/>
            <person name="Overmann J."/>
            <person name="Amann R."/>
            <person name="Jetten M.S.M."/>
            <person name="Mascher T."/>
            <person name="Medema M.H."/>
            <person name="Devos D.P."/>
            <person name="Kaster A.-K."/>
            <person name="Ovreas L."/>
            <person name="Rohde M."/>
            <person name="Galperin M.Y."/>
            <person name="Jogler C."/>
        </authorList>
    </citation>
    <scope>NUCLEOTIDE SEQUENCE [LARGE SCALE GENOMIC DNA]</scope>
    <source>
        <strain evidence="1 2">FF011L</strain>
    </source>
</reference>
<accession>A0A517M9A5</accession>
<name>A0A517M9A5_9BACT</name>
<dbReference type="AlphaFoldDB" id="A0A517M9A5"/>
<evidence type="ECO:0000313" key="2">
    <source>
        <dbReference type="Proteomes" id="UP000320672"/>
    </source>
</evidence>
<evidence type="ECO:0000313" key="1">
    <source>
        <dbReference type="EMBL" id="QDS91459.1"/>
    </source>
</evidence>
<dbReference type="EMBL" id="CP036262">
    <property type="protein sequence ID" value="QDS91459.1"/>
    <property type="molecule type" value="Genomic_DNA"/>
</dbReference>
<protein>
    <submittedName>
        <fullName evidence="1">Uncharacterized protein</fullName>
    </submittedName>
</protein>
<sequence length="57" mass="6206">MDFAEPTFDTDLDIEGFTLTGAENSISAAEIDRSCKTSRLKSCTPTWSTTPTAKSMK</sequence>
<gene>
    <name evidence="1" type="ORF">FF011L_01890</name>
</gene>
<organism evidence="1 2">
    <name type="scientific">Roseimaritima multifibrata</name>
    <dbReference type="NCBI Taxonomy" id="1930274"/>
    <lineage>
        <taxon>Bacteria</taxon>
        <taxon>Pseudomonadati</taxon>
        <taxon>Planctomycetota</taxon>
        <taxon>Planctomycetia</taxon>
        <taxon>Pirellulales</taxon>
        <taxon>Pirellulaceae</taxon>
        <taxon>Roseimaritima</taxon>
    </lineage>
</organism>
<dbReference type="Proteomes" id="UP000320672">
    <property type="component" value="Chromosome"/>
</dbReference>
<keyword evidence="2" id="KW-1185">Reference proteome</keyword>